<keyword evidence="1" id="KW-0677">Repeat</keyword>
<evidence type="ECO:0000313" key="7">
    <source>
        <dbReference type="EMBL" id="KAF2657353.1"/>
    </source>
</evidence>
<evidence type="ECO:0000256" key="4">
    <source>
        <dbReference type="RuleBase" id="RU367091"/>
    </source>
</evidence>
<dbReference type="InterPro" id="IPR019734">
    <property type="entry name" value="TPR_rpt"/>
</dbReference>
<accession>A0A6A6TEM0</accession>
<evidence type="ECO:0000259" key="6">
    <source>
        <dbReference type="Pfam" id="PF22890"/>
    </source>
</evidence>
<evidence type="ECO:0000256" key="5">
    <source>
        <dbReference type="SAM" id="MobiDB-lite"/>
    </source>
</evidence>
<feature type="region of interest" description="Disordered" evidence="5">
    <location>
        <begin position="257"/>
        <end position="279"/>
    </location>
</feature>
<sequence length="327" mass="36735">MLHPNLLTPPSVIPPPVALQLSQKAPPILSSSPTSSLPWPLSLLFSTESPETWTIHENLFLASLRTGDDVSARKVLDRMTTRFGEHSERIIALRGIYEEALAKNDKELEQVFQGYEKILREDPTNFSIRKRRVAVLKSLGRIPDAITALTVLLENSPIDAEAWAELSELYARQNAWGQAIYCLEEVLLIMPNAWTAHAQLATLYYLSASAQSSNQLQPLTLSLRHFCRSVELNEYYLRGFYGLKVVSRKLLPLLSESSTSSKRNNSEDDDTPPPKLESVKKLEELATSKLAEIIRQYNSRTQGWTGFSEAEVTAARELLDADGKIER</sequence>
<keyword evidence="4" id="KW-0472">Membrane</keyword>
<evidence type="ECO:0000313" key="8">
    <source>
        <dbReference type="Proteomes" id="UP000799324"/>
    </source>
</evidence>
<dbReference type="SUPFAM" id="SSF48452">
    <property type="entry name" value="TPR-like"/>
    <property type="match status" value="1"/>
</dbReference>
<comment type="subcellular location">
    <subcellularLocation>
        <location evidence="4">Endoplasmic reticulum membrane</location>
        <topology evidence="4">Peripheral membrane protein</topology>
        <orientation evidence="4">Cytoplasmic side</orientation>
    </subcellularLocation>
</comment>
<dbReference type="GO" id="GO:0072546">
    <property type="term" value="C:EMC complex"/>
    <property type="evidence" value="ECO:0007669"/>
    <property type="project" value="UniProtKB-UniRule"/>
</dbReference>
<dbReference type="OrthoDB" id="124397at2759"/>
<dbReference type="FunFam" id="1.25.40.10:FF:001208">
    <property type="entry name" value="Tetratricopeptide repeat domain-containing protein"/>
    <property type="match status" value="1"/>
</dbReference>
<keyword evidence="4" id="KW-0256">Endoplasmic reticulum</keyword>
<organism evidence="7 8">
    <name type="scientific">Lophiostoma macrostomum CBS 122681</name>
    <dbReference type="NCBI Taxonomy" id="1314788"/>
    <lineage>
        <taxon>Eukaryota</taxon>
        <taxon>Fungi</taxon>
        <taxon>Dikarya</taxon>
        <taxon>Ascomycota</taxon>
        <taxon>Pezizomycotina</taxon>
        <taxon>Dothideomycetes</taxon>
        <taxon>Pleosporomycetidae</taxon>
        <taxon>Pleosporales</taxon>
        <taxon>Lophiostomataceae</taxon>
        <taxon>Lophiostoma</taxon>
    </lineage>
</organism>
<evidence type="ECO:0000256" key="1">
    <source>
        <dbReference type="ARBA" id="ARBA00022737"/>
    </source>
</evidence>
<dbReference type="AlphaFoldDB" id="A0A6A6TEM0"/>
<name>A0A6A6TEM0_9PLEO</name>
<dbReference type="EMBL" id="MU004326">
    <property type="protein sequence ID" value="KAF2657353.1"/>
    <property type="molecule type" value="Genomic_DNA"/>
</dbReference>
<feature type="repeat" description="TPR" evidence="3">
    <location>
        <begin position="160"/>
        <end position="193"/>
    </location>
</feature>
<comment type="subunit">
    <text evidence="4">Component of the ER membrane protein complex (EMC).</text>
</comment>
<dbReference type="InterPro" id="IPR011990">
    <property type="entry name" value="TPR-like_helical_dom_sf"/>
</dbReference>
<dbReference type="InterPro" id="IPR055217">
    <property type="entry name" value="TPR_EMC2"/>
</dbReference>
<evidence type="ECO:0000256" key="2">
    <source>
        <dbReference type="ARBA" id="ARBA00022803"/>
    </source>
</evidence>
<keyword evidence="7" id="KW-0808">Transferase</keyword>
<dbReference type="Gene3D" id="1.25.40.10">
    <property type="entry name" value="Tetratricopeptide repeat domain"/>
    <property type="match status" value="1"/>
</dbReference>
<keyword evidence="8" id="KW-1185">Reference proteome</keyword>
<gene>
    <name evidence="7" type="ORF">K491DRAFT_691177</name>
</gene>
<comment type="function">
    <text evidence="4">Part of the endoplasmic reticulum membrane protein complex (EMC) that enables the energy-independent insertion into endoplasmic reticulum membranes of newly synthesized membrane proteins.</text>
</comment>
<evidence type="ECO:0000256" key="3">
    <source>
        <dbReference type="PROSITE-ProRule" id="PRU00339"/>
    </source>
</evidence>
<reference evidence="7" key="1">
    <citation type="journal article" date="2020" name="Stud. Mycol.">
        <title>101 Dothideomycetes genomes: a test case for predicting lifestyles and emergence of pathogens.</title>
        <authorList>
            <person name="Haridas S."/>
            <person name="Albert R."/>
            <person name="Binder M."/>
            <person name="Bloem J."/>
            <person name="Labutti K."/>
            <person name="Salamov A."/>
            <person name="Andreopoulos B."/>
            <person name="Baker S."/>
            <person name="Barry K."/>
            <person name="Bills G."/>
            <person name="Bluhm B."/>
            <person name="Cannon C."/>
            <person name="Castanera R."/>
            <person name="Culley D."/>
            <person name="Daum C."/>
            <person name="Ezra D."/>
            <person name="Gonzalez J."/>
            <person name="Henrissat B."/>
            <person name="Kuo A."/>
            <person name="Liang C."/>
            <person name="Lipzen A."/>
            <person name="Lutzoni F."/>
            <person name="Magnuson J."/>
            <person name="Mondo S."/>
            <person name="Nolan M."/>
            <person name="Ohm R."/>
            <person name="Pangilinan J."/>
            <person name="Park H.-J."/>
            <person name="Ramirez L."/>
            <person name="Alfaro M."/>
            <person name="Sun H."/>
            <person name="Tritt A."/>
            <person name="Yoshinaga Y."/>
            <person name="Zwiers L.-H."/>
            <person name="Turgeon B."/>
            <person name="Goodwin S."/>
            <person name="Spatafora J."/>
            <person name="Crous P."/>
            <person name="Grigoriev I."/>
        </authorList>
    </citation>
    <scope>NUCLEOTIDE SEQUENCE</scope>
    <source>
        <strain evidence="7">CBS 122681</strain>
    </source>
</reference>
<protein>
    <recommendedName>
        <fullName evidence="4">ER membrane protein complex subunit 2</fullName>
    </recommendedName>
</protein>
<dbReference type="Pfam" id="PF22890">
    <property type="entry name" value="TPR_EMC2"/>
    <property type="match status" value="1"/>
</dbReference>
<proteinExistence type="inferred from homology"/>
<dbReference type="GO" id="GO:0016740">
    <property type="term" value="F:transferase activity"/>
    <property type="evidence" value="ECO:0007669"/>
    <property type="project" value="UniProtKB-KW"/>
</dbReference>
<dbReference type="Proteomes" id="UP000799324">
    <property type="component" value="Unassembled WGS sequence"/>
</dbReference>
<dbReference type="InterPro" id="IPR039856">
    <property type="entry name" value="EMC2-like"/>
</dbReference>
<keyword evidence="2 3" id="KW-0802">TPR repeat</keyword>
<comment type="similarity">
    <text evidence="4">Belongs to the EMC2 family.</text>
</comment>
<dbReference type="PROSITE" id="PS50005">
    <property type="entry name" value="TPR"/>
    <property type="match status" value="1"/>
</dbReference>
<dbReference type="PANTHER" id="PTHR12760">
    <property type="entry name" value="TETRATRICOPEPTIDE REPEAT PROTEIN"/>
    <property type="match status" value="1"/>
</dbReference>
<feature type="domain" description="EMC2 TPR-like" evidence="6">
    <location>
        <begin position="99"/>
        <end position="207"/>
    </location>
</feature>